<feature type="region of interest" description="Disordered" evidence="1">
    <location>
        <begin position="1"/>
        <end position="22"/>
    </location>
</feature>
<dbReference type="OrthoDB" id="1924333at2"/>
<dbReference type="EMBL" id="CP001666">
    <property type="protein sequence ID" value="ADK13944.1"/>
    <property type="molecule type" value="Genomic_DNA"/>
</dbReference>
<evidence type="ECO:0008006" key="7">
    <source>
        <dbReference type="Google" id="ProtNLM"/>
    </source>
</evidence>
<protein>
    <recommendedName>
        <fullName evidence="7">RDD family protein</fullName>
    </recommendedName>
</protein>
<feature type="transmembrane region" description="Helical" evidence="2">
    <location>
        <begin position="111"/>
        <end position="132"/>
    </location>
</feature>
<keyword evidence="2" id="KW-1133">Transmembrane helix</keyword>
<dbReference type="Proteomes" id="UP000077020">
    <property type="component" value="Unassembled WGS sequence"/>
</dbReference>
<keyword evidence="2" id="KW-0472">Membrane</keyword>
<dbReference type="RefSeq" id="WP_013237541.1">
    <property type="nucleotide sequence ID" value="NC_014328.1"/>
</dbReference>
<keyword evidence="2" id="KW-0812">Transmembrane</keyword>
<dbReference type="EMBL" id="LITS01000009">
    <property type="protein sequence ID" value="OAA87435.1"/>
    <property type="molecule type" value="Genomic_DNA"/>
</dbReference>
<dbReference type="PATRIC" id="fig|748727.19.peg.3626"/>
<dbReference type="STRING" id="748727.CLJU_c08760"/>
<dbReference type="Proteomes" id="UP000001656">
    <property type="component" value="Chromosome"/>
</dbReference>
<accession>D8GPN5</accession>
<dbReference type="KEGG" id="clj:CLJU_c08760"/>
<reference evidence="3" key="1">
    <citation type="submission" date="2009-07" db="EMBL/GenBank/DDBJ databases">
        <authorList>
            <person name="Koepke M."/>
            <person name="Hujer S."/>
            <person name="Held C."/>
            <person name="Wiezer A."/>
            <person name="Liesegang H."/>
            <person name="Ehrenreich A."/>
            <person name="Gottschalk G."/>
            <person name="Duerre P."/>
        </authorList>
    </citation>
    <scope>NUCLEOTIDE SEQUENCE</scope>
    <source>
        <strain evidence="3">DSM 13528</strain>
    </source>
</reference>
<reference evidence="3 5" key="2">
    <citation type="journal article" date="2010" name="Proc. Natl. Acad. Sci. U.S.A.">
        <title>Clostridium ljungdahlii represents a microbial production platform based on syngas.</title>
        <authorList>
            <person name="Kopke M."/>
            <person name="Held C."/>
            <person name="Hujer S."/>
            <person name="Liesegang H."/>
            <person name="Wiezer A."/>
            <person name="Wollherr A."/>
            <person name="Ehrenreich A."/>
            <person name="Liebl W."/>
            <person name="Gottschalk G."/>
            <person name="Durre P."/>
        </authorList>
    </citation>
    <scope>NUCLEOTIDE SEQUENCE [LARGE SCALE GENOMIC DNA]</scope>
    <source>
        <strain evidence="5">ATCC 55383 / DSM 13528 / PETC</strain>
        <strain evidence="3">DSM 13528</strain>
    </source>
</reference>
<feature type="compositionally biased region" description="Basic and acidic residues" evidence="1">
    <location>
        <begin position="55"/>
        <end position="87"/>
    </location>
</feature>
<evidence type="ECO:0000313" key="3">
    <source>
        <dbReference type="EMBL" id="ADK13944.1"/>
    </source>
</evidence>
<sequence length="189" mass="22110">MGEKEDNIEDNIEELSVNEEDKKQFLEELKNKNLEEEKKLEELKNKKLEEQKKLEEEKARFEEEQKKKELEEQNKQVKHIEEQHTNEEASATTEPSEDKSSKKKGTLMQNFKISFIDTAVSAVVSIAALYLFDLLLRLIFGYYVSDMKGVFIILFVVILILYPIIMRSSKLNKTLGEKFAKTTSIERKD</sequence>
<proteinExistence type="predicted"/>
<dbReference type="HOGENOM" id="CLU_125864_0_0_9"/>
<feature type="compositionally biased region" description="Acidic residues" evidence="1">
    <location>
        <begin position="1"/>
        <end position="18"/>
    </location>
</feature>
<feature type="region of interest" description="Disordered" evidence="1">
    <location>
        <begin position="55"/>
        <end position="103"/>
    </location>
</feature>
<evidence type="ECO:0000313" key="4">
    <source>
        <dbReference type="EMBL" id="OAA87435.1"/>
    </source>
</evidence>
<evidence type="ECO:0000256" key="1">
    <source>
        <dbReference type="SAM" id="MobiDB-lite"/>
    </source>
</evidence>
<evidence type="ECO:0000313" key="5">
    <source>
        <dbReference type="Proteomes" id="UP000001656"/>
    </source>
</evidence>
<reference evidence="4 6" key="3">
    <citation type="journal article" date="2016" name="Biotechnol. Bioeng.">
        <title>Traits of selected Clostridium strains for syngas fermentation to ethanol.</title>
        <authorList>
            <person name="Martin M.E."/>
            <person name="Richter H."/>
            <person name="Saha S."/>
            <person name="Angenent L.T."/>
        </authorList>
    </citation>
    <scope>NUCLEOTIDE SEQUENCE [LARGE SCALE GENOMIC DNA]</scope>
    <source>
        <strain evidence="4 6">PETC</strain>
    </source>
</reference>
<keyword evidence="6" id="KW-1185">Reference proteome</keyword>
<feature type="transmembrane region" description="Helical" evidence="2">
    <location>
        <begin position="147"/>
        <end position="165"/>
    </location>
</feature>
<organism evidence="3 5">
    <name type="scientific">Clostridium ljungdahlii (strain ATCC 55383 / DSM 13528 / PETC)</name>
    <dbReference type="NCBI Taxonomy" id="748727"/>
    <lineage>
        <taxon>Bacteria</taxon>
        <taxon>Bacillati</taxon>
        <taxon>Bacillota</taxon>
        <taxon>Clostridia</taxon>
        <taxon>Eubacteriales</taxon>
        <taxon>Clostridiaceae</taxon>
        <taxon>Clostridium</taxon>
    </lineage>
</organism>
<dbReference type="AlphaFoldDB" id="D8GPN5"/>
<gene>
    <name evidence="3" type="ordered locus">CLJU_c08760</name>
    <name evidence="4" type="ORF">WX45_03555</name>
</gene>
<evidence type="ECO:0000313" key="6">
    <source>
        <dbReference type="Proteomes" id="UP000077020"/>
    </source>
</evidence>
<dbReference type="eggNOG" id="ENOG50324EW">
    <property type="taxonomic scope" value="Bacteria"/>
</dbReference>
<name>D8GPN5_CLOLD</name>
<evidence type="ECO:0000256" key="2">
    <source>
        <dbReference type="SAM" id="Phobius"/>
    </source>
</evidence>